<protein>
    <submittedName>
        <fullName evidence="2">Addiction module toxin, RelE/StbE family</fullName>
    </submittedName>
</protein>
<accession>A0A1H2DTL9</accession>
<gene>
    <name evidence="2" type="ORF">SAMN05216406_10631</name>
</gene>
<evidence type="ECO:0000313" key="3">
    <source>
        <dbReference type="Proteomes" id="UP000182882"/>
    </source>
</evidence>
<dbReference type="KEGG" id="nur:ATY38_04210"/>
<name>A0A1H2DTL9_9PROT</name>
<dbReference type="InterPro" id="IPR007712">
    <property type="entry name" value="RelE/ParE_toxin"/>
</dbReference>
<dbReference type="SUPFAM" id="SSF143011">
    <property type="entry name" value="RelE-like"/>
    <property type="match status" value="1"/>
</dbReference>
<dbReference type="RefSeq" id="WP_062558202.1">
    <property type="nucleotide sequence ID" value="NZ_CP013341.1"/>
</dbReference>
<dbReference type="Gene3D" id="3.30.2310.20">
    <property type="entry name" value="RelE-like"/>
    <property type="match status" value="1"/>
</dbReference>
<organism evidence="2 3">
    <name type="scientific">Nitrosomonas ureae</name>
    <dbReference type="NCBI Taxonomy" id="44577"/>
    <lineage>
        <taxon>Bacteria</taxon>
        <taxon>Pseudomonadati</taxon>
        <taxon>Pseudomonadota</taxon>
        <taxon>Betaproteobacteria</taxon>
        <taxon>Nitrosomonadales</taxon>
        <taxon>Nitrosomonadaceae</taxon>
        <taxon>Nitrosomonas</taxon>
    </lineage>
</organism>
<evidence type="ECO:0000313" key="2">
    <source>
        <dbReference type="EMBL" id="SDT86222.1"/>
    </source>
</evidence>
<dbReference type="AlphaFoldDB" id="A0A1H2DTL9"/>
<dbReference type="NCBIfam" id="TIGR02385">
    <property type="entry name" value="RelE_StbE"/>
    <property type="match status" value="1"/>
</dbReference>
<dbReference type="EMBL" id="FNLN01000006">
    <property type="protein sequence ID" value="SDT86222.1"/>
    <property type="molecule type" value="Genomic_DNA"/>
</dbReference>
<sequence>MSYTLVFTDSYKKRARRFAQKHPELKEPYRKTLELLAHNPYHPSLRIHPLKGKLSALHSVSINLSYRITLEILITEKEIILINVGSHDDVYQAG</sequence>
<reference evidence="3" key="1">
    <citation type="submission" date="2016-10" db="EMBL/GenBank/DDBJ databases">
        <authorList>
            <person name="Varghese N."/>
            <person name="Submissions S."/>
        </authorList>
    </citation>
    <scope>NUCLEOTIDE SEQUENCE [LARGE SCALE GENOMIC DNA]</scope>
    <source>
        <strain evidence="3">Nm10</strain>
    </source>
</reference>
<proteinExistence type="predicted"/>
<keyword evidence="3" id="KW-1185">Reference proteome</keyword>
<dbReference type="Proteomes" id="UP000182882">
    <property type="component" value="Unassembled WGS sequence"/>
</dbReference>
<keyword evidence="1" id="KW-1277">Toxin-antitoxin system</keyword>
<evidence type="ECO:0000256" key="1">
    <source>
        <dbReference type="ARBA" id="ARBA00022649"/>
    </source>
</evidence>
<dbReference type="InterPro" id="IPR035093">
    <property type="entry name" value="RelE/ParE_toxin_dom_sf"/>
</dbReference>